<dbReference type="SFLD" id="SFLDG01061">
    <property type="entry name" value="methylthiotransferase"/>
    <property type="match status" value="1"/>
</dbReference>
<dbReference type="InterPro" id="IPR020612">
    <property type="entry name" value="Methylthiotransferase_CS"/>
</dbReference>
<dbReference type="Pfam" id="PF01938">
    <property type="entry name" value="TRAM"/>
    <property type="match status" value="1"/>
</dbReference>
<gene>
    <name evidence="9 13" type="primary">miaB</name>
    <name evidence="13" type="ORF">QE109_02695</name>
</gene>
<evidence type="ECO:0000313" key="14">
    <source>
        <dbReference type="Proteomes" id="UP001158045"/>
    </source>
</evidence>
<feature type="binding site" evidence="9">
    <location>
        <position position="196"/>
    </location>
    <ligand>
        <name>[4Fe-4S] cluster</name>
        <dbReference type="ChEBI" id="CHEBI:49883"/>
        <label>2</label>
        <note>4Fe-4S-S-AdoMet</note>
    </ligand>
</feature>
<dbReference type="SFLD" id="SFLDG01082">
    <property type="entry name" value="B12-binding_domain_containing"/>
    <property type="match status" value="1"/>
</dbReference>
<keyword evidence="6 9" id="KW-0408">Iron</keyword>
<dbReference type="SFLD" id="SFLDF00273">
    <property type="entry name" value="(dimethylallyl)adenosine_tRNA"/>
    <property type="match status" value="1"/>
</dbReference>
<comment type="caution">
    <text evidence="13">The sequence shown here is derived from an EMBL/GenBank/DDBJ whole genome shotgun (WGS) entry which is preliminary data.</text>
</comment>
<dbReference type="Gene3D" id="3.80.30.20">
    <property type="entry name" value="tm_1862 like domain"/>
    <property type="match status" value="1"/>
</dbReference>
<dbReference type="Pfam" id="PF04055">
    <property type="entry name" value="Radical_SAM"/>
    <property type="match status" value="1"/>
</dbReference>
<dbReference type="EMBL" id="JARYZI010000001">
    <property type="protein sequence ID" value="MDH8677037.1"/>
    <property type="molecule type" value="Genomic_DNA"/>
</dbReference>
<keyword evidence="2 9" id="KW-0004">4Fe-4S</keyword>
<dbReference type="RefSeq" id="WP_281092835.1">
    <property type="nucleotide sequence ID" value="NZ_JARYZI010000001.1"/>
</dbReference>
<feature type="binding site" evidence="9">
    <location>
        <position position="50"/>
    </location>
    <ligand>
        <name>[4Fe-4S] cluster</name>
        <dbReference type="ChEBI" id="CHEBI:49883"/>
        <label>1</label>
    </ligand>
</feature>
<comment type="subunit">
    <text evidence="9">Monomer.</text>
</comment>
<dbReference type="CDD" id="cd01335">
    <property type="entry name" value="Radical_SAM"/>
    <property type="match status" value="1"/>
</dbReference>
<feature type="domain" description="Radical SAM core" evidence="12">
    <location>
        <begin position="182"/>
        <end position="413"/>
    </location>
</feature>
<feature type="domain" description="MTTase N-terminal" evidence="11">
    <location>
        <begin position="41"/>
        <end position="159"/>
    </location>
</feature>
<keyword evidence="9" id="KW-0963">Cytoplasm</keyword>
<evidence type="ECO:0000256" key="9">
    <source>
        <dbReference type="HAMAP-Rule" id="MF_01864"/>
    </source>
</evidence>
<dbReference type="InterPro" id="IPR007197">
    <property type="entry name" value="rSAM"/>
</dbReference>
<dbReference type="EC" id="2.8.4.3" evidence="8 9"/>
<dbReference type="InterPro" id="IPR006463">
    <property type="entry name" value="MiaB_methiolase"/>
</dbReference>
<evidence type="ECO:0000256" key="4">
    <source>
        <dbReference type="ARBA" id="ARBA00022691"/>
    </source>
</evidence>
<keyword evidence="14" id="KW-1185">Reference proteome</keyword>
<dbReference type="InterPro" id="IPR006638">
    <property type="entry name" value="Elp3/MiaA/NifB-like_rSAM"/>
</dbReference>
<dbReference type="Proteomes" id="UP001158045">
    <property type="component" value="Unassembled WGS sequence"/>
</dbReference>
<feature type="binding site" evidence="9">
    <location>
        <position position="203"/>
    </location>
    <ligand>
        <name>[4Fe-4S] cluster</name>
        <dbReference type="ChEBI" id="CHEBI:49883"/>
        <label>2</label>
        <note>4Fe-4S-S-AdoMet</note>
    </ligand>
</feature>
<feature type="binding site" evidence="9">
    <location>
        <position position="86"/>
    </location>
    <ligand>
        <name>[4Fe-4S] cluster</name>
        <dbReference type="ChEBI" id="CHEBI:49883"/>
        <label>1</label>
    </ligand>
</feature>
<dbReference type="SUPFAM" id="SSF102114">
    <property type="entry name" value="Radical SAM enzymes"/>
    <property type="match status" value="1"/>
</dbReference>
<keyword evidence="9" id="KW-0819">tRNA processing</keyword>
<dbReference type="Pfam" id="PF00919">
    <property type="entry name" value="UPF0004"/>
    <property type="match status" value="1"/>
</dbReference>
<dbReference type="InterPro" id="IPR058240">
    <property type="entry name" value="rSAM_sf"/>
</dbReference>
<evidence type="ECO:0000313" key="13">
    <source>
        <dbReference type="EMBL" id="MDH8677037.1"/>
    </source>
</evidence>
<name>A0ABT6N9F5_9FIRM</name>
<keyword evidence="3 9" id="KW-0808">Transferase</keyword>
<dbReference type="PROSITE" id="PS01278">
    <property type="entry name" value="MTTASE_RADICAL"/>
    <property type="match status" value="1"/>
</dbReference>
<comment type="similarity">
    <text evidence="9">Belongs to the methylthiotransferase family. MiaB subfamily.</text>
</comment>
<dbReference type="GO" id="GO:0035597">
    <property type="term" value="F:tRNA-2-methylthio-N(6)-dimethylallyladenosine(37) synthase activity"/>
    <property type="evidence" value="ECO:0007669"/>
    <property type="project" value="UniProtKB-EC"/>
</dbReference>
<dbReference type="PROSITE" id="PS51918">
    <property type="entry name" value="RADICAL_SAM"/>
    <property type="match status" value="1"/>
</dbReference>
<sequence length="481" mass="55005">MSKRETFEIESMESILTKNDEHIRAIKDINDAHYTELQHKKKAITITYGCQMNEHDSEKLNAMLMDMGYDLTKKFEDADLIIFNTCCVRENAEFKVYGNLGHVKKLKETRPDLILAVCGCMMQQPHIVAEIKKKYKYVDLVFGTHNLHNFPALLEETLTATHQVVEVWESEGDVIEGLKSNRKKEIKAYVNIMYGCDNFCSYCIVPYTRGRERSRKFEDIIEEVRSLVQTGTKEVMLLGQNVNSYGKTFDEPVDFADLLKAVNEIEGLERIRFMTSHPKDLSQKLIDTMAASDKVCEYLHLPVQAGSNAVLKRMNRKYTREQYLDIISRAKALMPDLGITTDLILGFPGETDEDFTDTMELIKTVGYNAAFTYLYSIRTGTPAAKYEDQVPDDVKHARISELLKVLNPMITEKLSTMDGKIVEVLVEDFSKSSKEVLMGRTRNNYTVTFEGAPELIGKLVNVRITRPKNFSLYGEVVEVIR</sequence>
<comment type="subcellular location">
    <subcellularLocation>
        <location evidence="9">Cytoplasm</location>
    </subcellularLocation>
</comment>
<dbReference type="PANTHER" id="PTHR43020">
    <property type="entry name" value="CDK5 REGULATORY SUBUNIT-ASSOCIATED PROTEIN 1"/>
    <property type="match status" value="1"/>
</dbReference>
<feature type="binding site" evidence="9">
    <location>
        <position position="200"/>
    </location>
    <ligand>
        <name>[4Fe-4S] cluster</name>
        <dbReference type="ChEBI" id="CHEBI:49883"/>
        <label>2</label>
        <note>4Fe-4S-S-AdoMet</note>
    </ligand>
</feature>
<comment type="cofactor">
    <cofactor evidence="9">
        <name>[4Fe-4S] cluster</name>
        <dbReference type="ChEBI" id="CHEBI:49883"/>
    </cofactor>
    <text evidence="9">Binds 2 [4Fe-4S] clusters. One cluster is coordinated with 3 cysteines and an exchangeable S-adenosyl-L-methionine.</text>
</comment>
<organism evidence="13 14">
    <name type="scientific">Fusibacter bizertensis</name>
    <dbReference type="NCBI Taxonomy" id="1488331"/>
    <lineage>
        <taxon>Bacteria</taxon>
        <taxon>Bacillati</taxon>
        <taxon>Bacillota</taxon>
        <taxon>Clostridia</taxon>
        <taxon>Eubacteriales</taxon>
        <taxon>Eubacteriales Family XII. Incertae Sedis</taxon>
        <taxon>Fusibacter</taxon>
    </lineage>
</organism>
<dbReference type="SMART" id="SM00729">
    <property type="entry name" value="Elp3"/>
    <property type="match status" value="1"/>
</dbReference>
<keyword evidence="7 9" id="KW-0411">Iron-sulfur</keyword>
<dbReference type="HAMAP" id="MF_01864">
    <property type="entry name" value="tRNA_metthiotr_MiaB"/>
    <property type="match status" value="1"/>
</dbReference>
<evidence type="ECO:0000256" key="2">
    <source>
        <dbReference type="ARBA" id="ARBA00022485"/>
    </source>
</evidence>
<dbReference type="InterPro" id="IPR038135">
    <property type="entry name" value="Methylthiotransferase_N_sf"/>
</dbReference>
<feature type="domain" description="TRAM" evidence="10">
    <location>
        <begin position="415"/>
        <end position="478"/>
    </location>
</feature>
<accession>A0ABT6N9F5</accession>
<evidence type="ECO:0000256" key="1">
    <source>
        <dbReference type="ARBA" id="ARBA00003234"/>
    </source>
</evidence>
<dbReference type="NCBIfam" id="TIGR00089">
    <property type="entry name" value="MiaB/RimO family radical SAM methylthiotransferase"/>
    <property type="match status" value="1"/>
</dbReference>
<comment type="catalytic activity">
    <reaction evidence="9">
        <text>N(6)-dimethylallyladenosine(37) in tRNA + (sulfur carrier)-SH + AH2 + 2 S-adenosyl-L-methionine = 2-methylsulfanyl-N(6)-dimethylallyladenosine(37) in tRNA + (sulfur carrier)-H + 5'-deoxyadenosine + L-methionine + A + S-adenosyl-L-homocysteine + 2 H(+)</text>
        <dbReference type="Rhea" id="RHEA:37067"/>
        <dbReference type="Rhea" id="RHEA-COMP:10375"/>
        <dbReference type="Rhea" id="RHEA-COMP:10376"/>
        <dbReference type="Rhea" id="RHEA-COMP:14737"/>
        <dbReference type="Rhea" id="RHEA-COMP:14739"/>
        <dbReference type="ChEBI" id="CHEBI:13193"/>
        <dbReference type="ChEBI" id="CHEBI:15378"/>
        <dbReference type="ChEBI" id="CHEBI:17319"/>
        <dbReference type="ChEBI" id="CHEBI:17499"/>
        <dbReference type="ChEBI" id="CHEBI:29917"/>
        <dbReference type="ChEBI" id="CHEBI:57844"/>
        <dbReference type="ChEBI" id="CHEBI:57856"/>
        <dbReference type="ChEBI" id="CHEBI:59789"/>
        <dbReference type="ChEBI" id="CHEBI:64428"/>
        <dbReference type="ChEBI" id="CHEBI:74415"/>
        <dbReference type="ChEBI" id="CHEBI:74417"/>
        <dbReference type="EC" id="2.8.4.3"/>
    </reaction>
</comment>
<evidence type="ECO:0000256" key="3">
    <source>
        <dbReference type="ARBA" id="ARBA00022679"/>
    </source>
</evidence>
<dbReference type="Gene3D" id="3.40.50.12160">
    <property type="entry name" value="Methylthiotransferase, N-terminal domain"/>
    <property type="match status" value="1"/>
</dbReference>
<protein>
    <recommendedName>
        <fullName evidence="8 9">tRNA-2-methylthio-N(6)-dimethylallyladenosine synthase</fullName>
        <ecNumber evidence="8 9">2.8.4.3</ecNumber>
    </recommendedName>
    <alternativeName>
        <fullName evidence="9">(Dimethylallyl)adenosine tRNA methylthiotransferase MiaB</fullName>
    </alternativeName>
    <alternativeName>
        <fullName evidence="9">tRNA-i(6)A37 methylthiotransferase</fullName>
    </alternativeName>
</protein>
<evidence type="ECO:0000259" key="12">
    <source>
        <dbReference type="PROSITE" id="PS51918"/>
    </source>
</evidence>
<dbReference type="PROSITE" id="PS50926">
    <property type="entry name" value="TRAM"/>
    <property type="match status" value="1"/>
</dbReference>
<proteinExistence type="inferred from homology"/>
<evidence type="ECO:0000259" key="11">
    <source>
        <dbReference type="PROSITE" id="PS51449"/>
    </source>
</evidence>
<dbReference type="SFLD" id="SFLDS00029">
    <property type="entry name" value="Radical_SAM"/>
    <property type="match status" value="1"/>
</dbReference>
<dbReference type="InterPro" id="IPR005839">
    <property type="entry name" value="Methylthiotransferase"/>
</dbReference>
<comment type="function">
    <text evidence="1 9">Catalyzes the methylthiolation of N6-(dimethylallyl)adenosine (i(6)A), leading to the formation of 2-methylthio-N6-(dimethylallyl)adenosine (ms(2)i(6)A) at position 37 in tRNAs that read codons beginning with uridine.</text>
</comment>
<reference evidence="13 14" key="1">
    <citation type="submission" date="2023-04" db="EMBL/GenBank/DDBJ databases">
        <title>Fusibacter bizertensis strain WBS, isolated from littoral bottom sediments of the Arctic seas - biochemical and genomic analysis.</title>
        <authorList>
            <person name="Brioukhanov A.L."/>
        </authorList>
    </citation>
    <scope>NUCLEOTIDE SEQUENCE [LARGE SCALE GENOMIC DNA]</scope>
    <source>
        <strain evidence="13 14">WBS</strain>
    </source>
</reference>
<dbReference type="InterPro" id="IPR002792">
    <property type="entry name" value="TRAM_dom"/>
</dbReference>
<evidence type="ECO:0000256" key="6">
    <source>
        <dbReference type="ARBA" id="ARBA00023004"/>
    </source>
</evidence>
<evidence type="ECO:0000256" key="8">
    <source>
        <dbReference type="ARBA" id="ARBA00033765"/>
    </source>
</evidence>
<evidence type="ECO:0000256" key="7">
    <source>
        <dbReference type="ARBA" id="ARBA00023014"/>
    </source>
</evidence>
<keyword evidence="5 9" id="KW-0479">Metal-binding</keyword>
<dbReference type="InterPro" id="IPR023404">
    <property type="entry name" value="rSAM_horseshoe"/>
</dbReference>
<keyword evidence="4 9" id="KW-0949">S-adenosyl-L-methionine</keyword>
<evidence type="ECO:0000259" key="10">
    <source>
        <dbReference type="PROSITE" id="PS50926"/>
    </source>
</evidence>
<dbReference type="PROSITE" id="PS51449">
    <property type="entry name" value="MTTASE_N"/>
    <property type="match status" value="1"/>
</dbReference>
<dbReference type="PANTHER" id="PTHR43020:SF2">
    <property type="entry name" value="MITOCHONDRIAL TRNA METHYLTHIOTRANSFERASE CDK5RAP1"/>
    <property type="match status" value="1"/>
</dbReference>
<evidence type="ECO:0000256" key="5">
    <source>
        <dbReference type="ARBA" id="ARBA00022723"/>
    </source>
</evidence>
<feature type="binding site" evidence="9">
    <location>
        <position position="120"/>
    </location>
    <ligand>
        <name>[4Fe-4S] cluster</name>
        <dbReference type="ChEBI" id="CHEBI:49883"/>
        <label>1</label>
    </ligand>
</feature>
<dbReference type="NCBIfam" id="TIGR01574">
    <property type="entry name" value="miaB-methiolase"/>
    <property type="match status" value="1"/>
</dbReference>
<dbReference type="InterPro" id="IPR013848">
    <property type="entry name" value="Methylthiotransferase_N"/>
</dbReference>